<accession>A0A1D3TZ93</accession>
<evidence type="ECO:0000313" key="2">
    <source>
        <dbReference type="EMBL" id="SCP99858.1"/>
    </source>
</evidence>
<reference evidence="2 3" key="1">
    <citation type="submission" date="2016-09" db="EMBL/GenBank/DDBJ databases">
        <authorList>
            <person name="Capua I."/>
            <person name="De Benedictis P."/>
            <person name="Joannis T."/>
            <person name="Lombin L.H."/>
            <person name="Cattoli G."/>
        </authorList>
    </citation>
    <scope>NUCLEOTIDE SEQUENCE [LARGE SCALE GENOMIC DNA]</scope>
    <source>
        <strain evidence="2 3">GluBS11</strain>
    </source>
</reference>
<proteinExistence type="predicted"/>
<name>A0A1D3TZ93_9FIRM</name>
<feature type="transmembrane region" description="Helical" evidence="1">
    <location>
        <begin position="106"/>
        <end position="127"/>
    </location>
</feature>
<evidence type="ECO:0000256" key="1">
    <source>
        <dbReference type="SAM" id="Phobius"/>
    </source>
</evidence>
<keyword evidence="1" id="KW-0472">Membrane</keyword>
<sequence length="453" mass="48627">MNIFTSSSYVNYSGIGGFFNRIGDFFYNTFAVDFANSNGFTRAIFDWGKSVADDVSYYKKQAEDWFKHGNGRYVLNIVGSIALTTVAVVGTVIAVMGIPFTGGSSAVIAVGCIGAIASGISAGISAYNTYWTIKENNQALSIEGDPAMARFHGDVSKYSDYVEKTDFGSAEANQKAAKTAQTLNTTQAVADVVSVGCTMATTFGTKSVQVVDKTGAVKDIKKFDFSPSNVKTNVLKTFGFKVDKTSVVVDEAGITKTTTISNLDDMGNSSIEIVRESQEATYKATTFEKTVDIADGKKTITKTLTLDKASMSTEYGSVVASNGVVTQEVAAYSNHASASRTVIDYTTASSSAKSVAAAKAASDSNLKKGLTLVKNTASKISDTSTYLKADDDTQRNITISNLVKKNYFVSQVDKYIIKYDPNKEKVYAFGDLGKKTEKTWTEGKKSWDLLVAN</sequence>
<dbReference type="STRING" id="1619234.SAMN05421730_10662"/>
<dbReference type="EMBL" id="FMKA01000066">
    <property type="protein sequence ID" value="SCP99858.1"/>
    <property type="molecule type" value="Genomic_DNA"/>
</dbReference>
<dbReference type="RefSeq" id="WP_091237085.1">
    <property type="nucleotide sequence ID" value="NZ_FMKA01000066.1"/>
</dbReference>
<organism evidence="2 3">
    <name type="scientific">Anaerobium acetethylicum</name>
    <dbReference type="NCBI Taxonomy" id="1619234"/>
    <lineage>
        <taxon>Bacteria</taxon>
        <taxon>Bacillati</taxon>
        <taxon>Bacillota</taxon>
        <taxon>Clostridia</taxon>
        <taxon>Lachnospirales</taxon>
        <taxon>Lachnospiraceae</taxon>
        <taxon>Anaerobium</taxon>
    </lineage>
</organism>
<keyword evidence="1" id="KW-1133">Transmembrane helix</keyword>
<keyword evidence="3" id="KW-1185">Reference proteome</keyword>
<feature type="transmembrane region" description="Helical" evidence="1">
    <location>
        <begin position="73"/>
        <end position="100"/>
    </location>
</feature>
<gene>
    <name evidence="2" type="ORF">SAMN05421730_10662</name>
</gene>
<protein>
    <submittedName>
        <fullName evidence="2">Uncharacterized protein</fullName>
    </submittedName>
</protein>
<evidence type="ECO:0000313" key="3">
    <source>
        <dbReference type="Proteomes" id="UP000199315"/>
    </source>
</evidence>
<dbReference type="AlphaFoldDB" id="A0A1D3TZ93"/>
<keyword evidence="1" id="KW-0812">Transmembrane</keyword>
<dbReference type="Proteomes" id="UP000199315">
    <property type="component" value="Unassembled WGS sequence"/>
</dbReference>